<evidence type="ECO:0000313" key="2">
    <source>
        <dbReference type="EMBL" id="ECI4938063.1"/>
    </source>
</evidence>
<proteinExistence type="predicted"/>
<accession>A0A3U7IUY4</accession>
<evidence type="ECO:0000256" key="1">
    <source>
        <dbReference type="SAM" id="MobiDB-lite"/>
    </source>
</evidence>
<protein>
    <submittedName>
        <fullName evidence="2">Uncharacterized protein</fullName>
    </submittedName>
</protein>
<comment type="caution">
    <text evidence="2">The sequence shown here is derived from an EMBL/GenBank/DDBJ whole genome shotgun (WGS) entry which is preliminary data.</text>
</comment>
<feature type="region of interest" description="Disordered" evidence="1">
    <location>
        <begin position="1"/>
        <end position="40"/>
    </location>
</feature>
<sequence length="66" mass="6968">MSVWGIEGAGQTSHGLRRRGGTASLAPVIRDSSDAPVRSRAPEERILVQLYGHAAAKPDVFAGRSP</sequence>
<name>A0A3U7IUY4_SALER</name>
<reference evidence="2" key="1">
    <citation type="submission" date="2018-07" db="EMBL/GenBank/DDBJ databases">
        <authorList>
            <person name="Ashton P.M."/>
            <person name="Dallman T."/>
            <person name="Nair S."/>
            <person name="De Pinna E."/>
            <person name="Peters T."/>
            <person name="Grant K."/>
        </authorList>
    </citation>
    <scope>NUCLEOTIDE SEQUENCE [LARGE SCALE GENOMIC DNA]</scope>
    <source>
        <strain evidence="2">475813</strain>
    </source>
</reference>
<dbReference type="AlphaFoldDB" id="A0A3U7IUY4"/>
<gene>
    <name evidence="2" type="ORF">DSQ81_20750</name>
</gene>
<dbReference type="Proteomes" id="UP000839688">
    <property type="component" value="Unassembled WGS sequence"/>
</dbReference>
<organism evidence="2">
    <name type="scientific">Salmonella enterica subsp. arizonae</name>
    <dbReference type="NCBI Taxonomy" id="59203"/>
    <lineage>
        <taxon>Bacteria</taxon>
        <taxon>Pseudomonadati</taxon>
        <taxon>Pseudomonadota</taxon>
        <taxon>Gammaproteobacteria</taxon>
        <taxon>Enterobacterales</taxon>
        <taxon>Enterobacteriaceae</taxon>
        <taxon>Salmonella</taxon>
    </lineage>
</organism>
<dbReference type="EMBL" id="AAIVIG010000041">
    <property type="protein sequence ID" value="ECI4938063.1"/>
    <property type="molecule type" value="Genomic_DNA"/>
</dbReference>